<evidence type="ECO:0000313" key="2">
    <source>
        <dbReference type="Proteomes" id="UP001157502"/>
    </source>
</evidence>
<name>A0ACC2F3D7_DALPE</name>
<sequence>MFRLNAPKIPDSGHRCAAPARLHLTCEPRQERWHLADPSPPGAWSLSHGSARCLRRDGGGRNTRGRTTFSRLKTPG</sequence>
<organism evidence="1 2">
    <name type="scientific">Dallia pectoralis</name>
    <name type="common">Alaska blackfish</name>
    <dbReference type="NCBI Taxonomy" id="75939"/>
    <lineage>
        <taxon>Eukaryota</taxon>
        <taxon>Metazoa</taxon>
        <taxon>Chordata</taxon>
        <taxon>Craniata</taxon>
        <taxon>Vertebrata</taxon>
        <taxon>Euteleostomi</taxon>
        <taxon>Actinopterygii</taxon>
        <taxon>Neopterygii</taxon>
        <taxon>Teleostei</taxon>
        <taxon>Protacanthopterygii</taxon>
        <taxon>Esociformes</taxon>
        <taxon>Umbridae</taxon>
        <taxon>Dallia</taxon>
    </lineage>
</organism>
<comment type="caution">
    <text evidence="1">The sequence shown here is derived from an EMBL/GenBank/DDBJ whole genome shotgun (WGS) entry which is preliminary data.</text>
</comment>
<accession>A0ACC2F3D7</accession>
<protein>
    <submittedName>
        <fullName evidence="1">Uncharacterized protein</fullName>
    </submittedName>
</protein>
<evidence type="ECO:0000313" key="1">
    <source>
        <dbReference type="EMBL" id="KAJ7985863.1"/>
    </source>
</evidence>
<proteinExistence type="predicted"/>
<keyword evidence="2" id="KW-1185">Reference proteome</keyword>
<gene>
    <name evidence="1" type="ORF">DPEC_G00344880</name>
</gene>
<dbReference type="Proteomes" id="UP001157502">
    <property type="component" value="Chromosome 35"/>
</dbReference>
<dbReference type="EMBL" id="CM055762">
    <property type="protein sequence ID" value="KAJ7985863.1"/>
    <property type="molecule type" value="Genomic_DNA"/>
</dbReference>
<reference evidence="1" key="1">
    <citation type="submission" date="2021-05" db="EMBL/GenBank/DDBJ databases">
        <authorList>
            <person name="Pan Q."/>
            <person name="Jouanno E."/>
            <person name="Zahm M."/>
            <person name="Klopp C."/>
            <person name="Cabau C."/>
            <person name="Louis A."/>
            <person name="Berthelot C."/>
            <person name="Parey E."/>
            <person name="Roest Crollius H."/>
            <person name="Montfort J."/>
            <person name="Robinson-Rechavi M."/>
            <person name="Bouchez O."/>
            <person name="Lampietro C."/>
            <person name="Lopez Roques C."/>
            <person name="Donnadieu C."/>
            <person name="Postlethwait J."/>
            <person name="Bobe J."/>
            <person name="Dillon D."/>
            <person name="Chandos A."/>
            <person name="von Hippel F."/>
            <person name="Guiguen Y."/>
        </authorList>
    </citation>
    <scope>NUCLEOTIDE SEQUENCE</scope>
    <source>
        <strain evidence="1">YG-Jan2019</strain>
    </source>
</reference>